<dbReference type="Proteomes" id="UP000429980">
    <property type="component" value="Unassembled WGS sequence"/>
</dbReference>
<evidence type="ECO:0000256" key="8">
    <source>
        <dbReference type="ARBA" id="ARBA00023065"/>
    </source>
</evidence>
<evidence type="ECO:0000313" key="16">
    <source>
        <dbReference type="EMBL" id="TWL45532.1"/>
    </source>
</evidence>
<dbReference type="HAMAP" id="MF_00454">
    <property type="entry name" value="FluC"/>
    <property type="match status" value="1"/>
</dbReference>
<evidence type="ECO:0000256" key="11">
    <source>
        <dbReference type="ARBA" id="ARBA00035120"/>
    </source>
</evidence>
<dbReference type="GO" id="GO:0005886">
    <property type="term" value="C:plasma membrane"/>
    <property type="evidence" value="ECO:0007669"/>
    <property type="project" value="UniProtKB-SubCell"/>
</dbReference>
<evidence type="ECO:0000313" key="15">
    <source>
        <dbReference type="EMBL" id="OLF89376.1"/>
    </source>
</evidence>
<dbReference type="Pfam" id="PF02537">
    <property type="entry name" value="CRCB"/>
    <property type="match status" value="1"/>
</dbReference>
<evidence type="ECO:0000256" key="6">
    <source>
        <dbReference type="ARBA" id="ARBA00022989"/>
    </source>
</evidence>
<evidence type="ECO:0000313" key="18">
    <source>
        <dbReference type="Proteomes" id="UP000429980"/>
    </source>
</evidence>
<evidence type="ECO:0000256" key="7">
    <source>
        <dbReference type="ARBA" id="ARBA00023053"/>
    </source>
</evidence>
<comment type="caution">
    <text evidence="15">The sequence shown here is derived from an EMBL/GenBank/DDBJ whole genome shotgun (WGS) entry which is preliminary data.</text>
</comment>
<dbReference type="EMBL" id="NILF01000003">
    <property type="protein sequence ID" value="TWL45532.1"/>
    <property type="molecule type" value="Genomic_DNA"/>
</dbReference>
<keyword evidence="2 14" id="KW-0813">Transport</keyword>
<feature type="transmembrane region" description="Helical" evidence="14">
    <location>
        <begin position="62"/>
        <end position="84"/>
    </location>
</feature>
<feature type="transmembrane region" description="Helical" evidence="14">
    <location>
        <begin position="96"/>
        <end position="117"/>
    </location>
</feature>
<comment type="subcellular location">
    <subcellularLocation>
        <location evidence="1 14">Cell membrane</location>
        <topology evidence="1 14">Multi-pass membrane protein</topology>
    </subcellularLocation>
</comment>
<evidence type="ECO:0000256" key="4">
    <source>
        <dbReference type="ARBA" id="ARBA00022692"/>
    </source>
</evidence>
<dbReference type="EMBL" id="LKPO01000022">
    <property type="protein sequence ID" value="OLF89376.1"/>
    <property type="molecule type" value="Genomic_DNA"/>
</dbReference>
<dbReference type="AlphaFoldDB" id="A0A6I7TTH3"/>
<keyword evidence="10 14" id="KW-0407">Ion channel</keyword>
<keyword evidence="3 14" id="KW-1003">Cell membrane</keyword>
<keyword evidence="4 14" id="KW-0812">Transmembrane</keyword>
<comment type="catalytic activity">
    <reaction evidence="12">
        <text>fluoride(in) = fluoride(out)</text>
        <dbReference type="Rhea" id="RHEA:76159"/>
        <dbReference type="ChEBI" id="CHEBI:17051"/>
    </reaction>
    <physiologicalReaction direction="left-to-right" evidence="12">
        <dbReference type="Rhea" id="RHEA:76160"/>
    </physiologicalReaction>
</comment>
<evidence type="ECO:0000256" key="3">
    <source>
        <dbReference type="ARBA" id="ARBA00022475"/>
    </source>
</evidence>
<accession>A0A6I7TTH3</accession>
<dbReference type="Proteomes" id="UP000185604">
    <property type="component" value="Unassembled WGS sequence"/>
</dbReference>
<dbReference type="NCBIfam" id="TIGR00494">
    <property type="entry name" value="crcB"/>
    <property type="match status" value="1"/>
</dbReference>
<comment type="similarity">
    <text evidence="11 14">Belongs to the fluoride channel Fluc/FEX (TC 1.A.43) family.</text>
</comment>
<reference evidence="15 17" key="1">
    <citation type="journal article" date="2016" name="Front. Microbiol.">
        <title>High-Level Heat Resistance of Spores of Bacillus amyloliquefaciens and Bacillus licheniformis Results from the Presence of a spoVA Operon in a Tn1546 Transposon.</title>
        <authorList>
            <person name="Berendsen E.M."/>
            <person name="Koning R.A."/>
            <person name="Boekhorst J."/>
            <person name="de Jong A."/>
            <person name="Kuipers O.P."/>
            <person name="Wells-Bennik M.H."/>
        </authorList>
    </citation>
    <scope>NUCLEOTIDE SEQUENCE [LARGE SCALE GENOMIC DNA]</scope>
    <source>
        <strain evidence="15 17">B4121</strain>
    </source>
</reference>
<evidence type="ECO:0000313" key="17">
    <source>
        <dbReference type="Proteomes" id="UP000185604"/>
    </source>
</evidence>
<dbReference type="InterPro" id="IPR003691">
    <property type="entry name" value="FluC"/>
</dbReference>
<protein>
    <recommendedName>
        <fullName evidence="14">Fluoride-specific ion channel FluC</fullName>
    </recommendedName>
</protein>
<keyword evidence="7 14" id="KW-0915">Sodium</keyword>
<dbReference type="RefSeq" id="WP_023856525.1">
    <property type="nucleotide sequence ID" value="NZ_AP025339.1"/>
</dbReference>
<dbReference type="PANTHER" id="PTHR28259">
    <property type="entry name" value="FLUORIDE EXPORT PROTEIN 1-RELATED"/>
    <property type="match status" value="1"/>
</dbReference>
<evidence type="ECO:0000256" key="10">
    <source>
        <dbReference type="ARBA" id="ARBA00023303"/>
    </source>
</evidence>
<comment type="activity regulation">
    <text evidence="14">Na(+) is not transported, but it plays an essential structural role and its presence is essential for fluoride channel function.</text>
</comment>
<keyword evidence="6 14" id="KW-1133">Transmembrane helix</keyword>
<sequence>MMAVGFMIAGGFGSVLRFWLGNMLMAMFPRPRIPVSVMVVNIVGSFTLGIFVSLGIDNQTVSILVGTGFFGGFTTFSTFSVEAVQLLAAKRVKDSAVYMLLTMACSLGGFWAGSMLIL</sequence>
<dbReference type="NCBIfam" id="NF010809">
    <property type="entry name" value="PRK14213.1"/>
    <property type="match status" value="1"/>
</dbReference>
<dbReference type="GO" id="GO:0062054">
    <property type="term" value="F:fluoride channel activity"/>
    <property type="evidence" value="ECO:0007669"/>
    <property type="project" value="UniProtKB-UniRule"/>
</dbReference>
<name>A0A6I7TTH3_9BACI</name>
<dbReference type="GO" id="GO:0046872">
    <property type="term" value="F:metal ion binding"/>
    <property type="evidence" value="ECO:0007669"/>
    <property type="project" value="UniProtKB-KW"/>
</dbReference>
<feature type="transmembrane region" description="Helical" evidence="14">
    <location>
        <begin position="35"/>
        <end position="56"/>
    </location>
</feature>
<feature type="transmembrane region" description="Helical" evidence="14">
    <location>
        <begin position="6"/>
        <end position="28"/>
    </location>
</feature>
<dbReference type="GO" id="GO:0140114">
    <property type="term" value="P:cellular detoxification of fluoride"/>
    <property type="evidence" value="ECO:0007669"/>
    <property type="project" value="UniProtKB-UniRule"/>
</dbReference>
<keyword evidence="5 14" id="KW-0479">Metal-binding</keyword>
<keyword evidence="18" id="KW-1185">Reference proteome</keyword>
<feature type="binding site" evidence="14">
    <location>
        <position position="71"/>
    </location>
    <ligand>
        <name>Na(+)</name>
        <dbReference type="ChEBI" id="CHEBI:29101"/>
        <note>structural</note>
    </ligand>
</feature>
<keyword evidence="8 14" id="KW-0406">Ion transport</keyword>
<evidence type="ECO:0000256" key="5">
    <source>
        <dbReference type="ARBA" id="ARBA00022723"/>
    </source>
</evidence>
<gene>
    <name evidence="14" type="primary">fluC</name>
    <name evidence="14" type="synonym">crcB</name>
    <name evidence="15" type="ORF">B4121_3769</name>
    <name evidence="16" type="ORF">CHCC15381_4436</name>
</gene>
<proteinExistence type="inferred from homology"/>
<evidence type="ECO:0000256" key="13">
    <source>
        <dbReference type="ARBA" id="ARBA00049940"/>
    </source>
</evidence>
<evidence type="ECO:0000256" key="1">
    <source>
        <dbReference type="ARBA" id="ARBA00004651"/>
    </source>
</evidence>
<comment type="function">
    <text evidence="13 14">Fluoride-specific ion channel. Important for reducing fluoride concentration in the cell, thus reducing its toxicity.</text>
</comment>
<evidence type="ECO:0000256" key="2">
    <source>
        <dbReference type="ARBA" id="ARBA00022448"/>
    </source>
</evidence>
<feature type="binding site" evidence="14">
    <location>
        <position position="74"/>
    </location>
    <ligand>
        <name>Na(+)</name>
        <dbReference type="ChEBI" id="CHEBI:29101"/>
        <note>structural</note>
    </ligand>
</feature>
<organism evidence="15 17">
    <name type="scientific">Bacillus paralicheniformis</name>
    <dbReference type="NCBI Taxonomy" id="1648923"/>
    <lineage>
        <taxon>Bacteria</taxon>
        <taxon>Bacillati</taxon>
        <taxon>Bacillota</taxon>
        <taxon>Bacilli</taxon>
        <taxon>Bacillales</taxon>
        <taxon>Bacillaceae</taxon>
        <taxon>Bacillus</taxon>
    </lineage>
</organism>
<reference evidence="16 18" key="2">
    <citation type="submission" date="2019-06" db="EMBL/GenBank/DDBJ databases">
        <title>Genome sequence analysis of &gt;100 Bacillus licheniformis strains suggests intrinsic resistance to this species.</title>
        <authorList>
            <person name="Wels M."/>
            <person name="Siezen R.J."/>
            <person name="Johansen E."/>
            <person name="Stuer-Lauridsen B."/>
            <person name="Bjerre K."/>
            <person name="Nielsen B.K.K."/>
        </authorList>
    </citation>
    <scope>NUCLEOTIDE SEQUENCE [LARGE SCALE GENOMIC DNA]</scope>
    <source>
        <strain evidence="16 18">BAC-15381</strain>
    </source>
</reference>
<keyword evidence="9 14" id="KW-0472">Membrane</keyword>
<dbReference type="PANTHER" id="PTHR28259:SF16">
    <property type="entry name" value="FLUORIDE-SPECIFIC ION CHANNEL FLUC 2"/>
    <property type="match status" value="1"/>
</dbReference>
<evidence type="ECO:0000256" key="9">
    <source>
        <dbReference type="ARBA" id="ARBA00023136"/>
    </source>
</evidence>
<evidence type="ECO:0000256" key="14">
    <source>
        <dbReference type="HAMAP-Rule" id="MF_00454"/>
    </source>
</evidence>
<evidence type="ECO:0000256" key="12">
    <source>
        <dbReference type="ARBA" id="ARBA00035585"/>
    </source>
</evidence>